<dbReference type="EMBL" id="CP037423">
    <property type="protein sequence ID" value="QDV45807.1"/>
    <property type="molecule type" value="Genomic_DNA"/>
</dbReference>
<accession>A0A518HYG3</accession>
<name>A0A518HYG3_9BACT</name>
<proteinExistence type="predicted"/>
<feature type="domain" description="Type III restriction enzyme C-terminal endonuclease" evidence="1">
    <location>
        <begin position="57"/>
        <end position="136"/>
    </location>
</feature>
<evidence type="ECO:0000313" key="3">
    <source>
        <dbReference type="Proteomes" id="UP000319004"/>
    </source>
</evidence>
<dbReference type="Pfam" id="PF19778">
    <property type="entry name" value="RE_endonuc"/>
    <property type="match status" value="1"/>
</dbReference>
<reference evidence="2 3" key="1">
    <citation type="submission" date="2019-03" db="EMBL/GenBank/DDBJ databases">
        <title>Deep-cultivation of Planctomycetes and their phenomic and genomic characterization uncovers novel biology.</title>
        <authorList>
            <person name="Wiegand S."/>
            <person name="Jogler M."/>
            <person name="Boedeker C."/>
            <person name="Pinto D."/>
            <person name="Vollmers J."/>
            <person name="Rivas-Marin E."/>
            <person name="Kohn T."/>
            <person name="Peeters S.H."/>
            <person name="Heuer A."/>
            <person name="Rast P."/>
            <person name="Oberbeckmann S."/>
            <person name="Bunk B."/>
            <person name="Jeske O."/>
            <person name="Meyerdierks A."/>
            <person name="Storesund J.E."/>
            <person name="Kallscheuer N."/>
            <person name="Luecker S."/>
            <person name="Lage O.M."/>
            <person name="Pohl T."/>
            <person name="Merkel B.J."/>
            <person name="Hornburger P."/>
            <person name="Mueller R.-W."/>
            <person name="Bruemmer F."/>
            <person name="Labrenz M."/>
            <person name="Spormann A.M."/>
            <person name="Op den Camp H."/>
            <person name="Overmann J."/>
            <person name="Amann R."/>
            <person name="Jetten M.S.M."/>
            <person name="Mascher T."/>
            <person name="Medema M.H."/>
            <person name="Devos D.P."/>
            <person name="Kaster A.-K."/>
            <person name="Ovreas L."/>
            <person name="Rohde M."/>
            <person name="Galperin M.Y."/>
            <person name="Jogler C."/>
        </authorList>
    </citation>
    <scope>NUCLEOTIDE SEQUENCE [LARGE SCALE GENOMIC DNA]</scope>
    <source>
        <strain evidence="2 3">Enr13</strain>
    </source>
</reference>
<dbReference type="GO" id="GO:0015668">
    <property type="term" value="F:type III site-specific deoxyribonuclease activity"/>
    <property type="evidence" value="ECO:0007669"/>
    <property type="project" value="InterPro"/>
</dbReference>
<dbReference type="KEGG" id="snep:Enr13x_57100"/>
<gene>
    <name evidence="2" type="ORF">Enr13x_57100</name>
</gene>
<dbReference type="InterPro" id="IPR045572">
    <property type="entry name" value="RE_endonuc_C"/>
</dbReference>
<evidence type="ECO:0000259" key="1">
    <source>
        <dbReference type="Pfam" id="PF19778"/>
    </source>
</evidence>
<keyword evidence="3" id="KW-1185">Reference proteome</keyword>
<dbReference type="Proteomes" id="UP000319004">
    <property type="component" value="Chromosome"/>
</dbReference>
<dbReference type="AlphaFoldDB" id="A0A518HYG3"/>
<evidence type="ECO:0000313" key="2">
    <source>
        <dbReference type="EMBL" id="QDV45807.1"/>
    </source>
</evidence>
<protein>
    <recommendedName>
        <fullName evidence="1">Type III restriction enzyme C-terminal endonuclease domain-containing protein</fullName>
    </recommendedName>
</protein>
<sequence>MACERITHGISRAFIGEKPIKAMLDPYNPTGSTNFVNFNTSKSIRWETSSKLCHINWVICDSDWEAEFCRVLESHDRVRAYVKNQGLGLEVPYKMGSEVRKYIPDFVVRVDDGHGPDDLLNLIVEVKGYRREDAKDKKATMENYWVPGVNNLGTYGRWAFAELCDVYEMELDFDEKIEPAVNELIENVCMTHETQAGSPA</sequence>
<dbReference type="Gene3D" id="3.40.91.30">
    <property type="match status" value="1"/>
</dbReference>
<organism evidence="2 3">
    <name type="scientific">Stieleria neptunia</name>
    <dbReference type="NCBI Taxonomy" id="2527979"/>
    <lineage>
        <taxon>Bacteria</taxon>
        <taxon>Pseudomonadati</taxon>
        <taxon>Planctomycetota</taxon>
        <taxon>Planctomycetia</taxon>
        <taxon>Pirellulales</taxon>
        <taxon>Pirellulaceae</taxon>
        <taxon>Stieleria</taxon>
    </lineage>
</organism>
<dbReference type="RefSeq" id="WP_197455385.1">
    <property type="nucleotide sequence ID" value="NZ_CP037423.1"/>
</dbReference>